<dbReference type="Proteomes" id="UP001054837">
    <property type="component" value="Unassembled WGS sequence"/>
</dbReference>
<keyword evidence="2" id="KW-1185">Reference proteome</keyword>
<evidence type="ECO:0000313" key="1">
    <source>
        <dbReference type="EMBL" id="GIY39990.1"/>
    </source>
</evidence>
<organism evidence="1 2">
    <name type="scientific">Caerostris darwini</name>
    <dbReference type="NCBI Taxonomy" id="1538125"/>
    <lineage>
        <taxon>Eukaryota</taxon>
        <taxon>Metazoa</taxon>
        <taxon>Ecdysozoa</taxon>
        <taxon>Arthropoda</taxon>
        <taxon>Chelicerata</taxon>
        <taxon>Arachnida</taxon>
        <taxon>Araneae</taxon>
        <taxon>Araneomorphae</taxon>
        <taxon>Entelegynae</taxon>
        <taxon>Araneoidea</taxon>
        <taxon>Araneidae</taxon>
        <taxon>Caerostris</taxon>
    </lineage>
</organism>
<name>A0AAV4T117_9ARAC</name>
<evidence type="ECO:0000313" key="2">
    <source>
        <dbReference type="Proteomes" id="UP001054837"/>
    </source>
</evidence>
<dbReference type="EMBL" id="BPLQ01008865">
    <property type="protein sequence ID" value="GIY39990.1"/>
    <property type="molecule type" value="Genomic_DNA"/>
</dbReference>
<gene>
    <name evidence="1" type="ORF">CDAR_52731</name>
</gene>
<accession>A0AAV4T117</accession>
<dbReference type="AlphaFoldDB" id="A0AAV4T117"/>
<reference evidence="1 2" key="1">
    <citation type="submission" date="2021-06" db="EMBL/GenBank/DDBJ databases">
        <title>Caerostris darwini draft genome.</title>
        <authorList>
            <person name="Kono N."/>
            <person name="Arakawa K."/>
        </authorList>
    </citation>
    <scope>NUCLEOTIDE SEQUENCE [LARGE SCALE GENOMIC DNA]</scope>
</reference>
<sequence>MFAPDRSINSSPRKSKTGERFSTFWEKQESLSDVGIEHLAKVVALLTQEKHVFKLRSCKFCHPNVGKKIIEMSSAPKKMFSLEVYSSRNKLCKLIRSLPTIDRQCVQAGKSFLCGRIGTCLSCCQKKHRGGGEMLLVSCCEERRGGRRRRTITCLPRWNFSACVITGRRKIDFCFLS</sequence>
<comment type="caution">
    <text evidence="1">The sequence shown here is derived from an EMBL/GenBank/DDBJ whole genome shotgun (WGS) entry which is preliminary data.</text>
</comment>
<proteinExistence type="predicted"/>
<protein>
    <submittedName>
        <fullName evidence="1">Uncharacterized protein</fullName>
    </submittedName>
</protein>